<proteinExistence type="predicted"/>
<reference evidence="2 3" key="1">
    <citation type="submission" date="2018-06" db="EMBL/GenBank/DDBJ databases">
        <title>Genomic Encyclopedia of Type Strains, Phase III (KMG-III): the genomes of soil and plant-associated and newly described type strains.</title>
        <authorList>
            <person name="Whitman W."/>
        </authorList>
    </citation>
    <scope>NUCLEOTIDE SEQUENCE [LARGE SCALE GENOMIC DNA]</scope>
    <source>
        <strain evidence="2 3">CGMCC 1.12504</strain>
    </source>
</reference>
<name>A0A328WQM2_9FLAO</name>
<dbReference type="AlphaFoldDB" id="A0A328WQM2"/>
<gene>
    <name evidence="2" type="ORF">B0I10_11671</name>
</gene>
<evidence type="ECO:0000313" key="3">
    <source>
        <dbReference type="Proteomes" id="UP000249518"/>
    </source>
</evidence>
<dbReference type="PROSITE" id="PS51257">
    <property type="entry name" value="PROKAR_LIPOPROTEIN"/>
    <property type="match status" value="1"/>
</dbReference>
<dbReference type="OrthoDB" id="1143206at2"/>
<accession>A0A328WQM2</accession>
<dbReference type="InterPro" id="IPR025380">
    <property type="entry name" value="DUF4369"/>
</dbReference>
<dbReference type="Proteomes" id="UP000249518">
    <property type="component" value="Unassembled WGS sequence"/>
</dbReference>
<sequence>MKKTVLLFVAFSLFIACKKEETKSDANLHISGNIKGIKQGKLYIQMLKDSTLVVVDSIIFDGKSEFESHLKIDSPEMLYLFLDRGQSNSLDNNLVVFAEPGHLSIETTLETFYANAQVKGSKNHDLFEDFLTINSRFNIDQLVLLEREIKAKQENNQASLDSIQLANEKLVKRKYLYTINFALNQKEYEVGPYIALSEVHDAQLKYLDTIQKSMSPKVANSKYGKMLTKFIEERRKEEQ</sequence>
<organism evidence="2 3">
    <name type="scientific">Flavobacterium lacus</name>
    <dbReference type="NCBI Taxonomy" id="1353778"/>
    <lineage>
        <taxon>Bacteria</taxon>
        <taxon>Pseudomonadati</taxon>
        <taxon>Bacteroidota</taxon>
        <taxon>Flavobacteriia</taxon>
        <taxon>Flavobacteriales</taxon>
        <taxon>Flavobacteriaceae</taxon>
        <taxon>Flavobacterium</taxon>
    </lineage>
</organism>
<dbReference type="EMBL" id="QLSV01000016">
    <property type="protein sequence ID" value="RAR46667.1"/>
    <property type="molecule type" value="Genomic_DNA"/>
</dbReference>
<comment type="caution">
    <text evidence="2">The sequence shown here is derived from an EMBL/GenBank/DDBJ whole genome shotgun (WGS) entry which is preliminary data.</text>
</comment>
<protein>
    <submittedName>
        <fullName evidence="2">Uncharacterized protein DUF4369</fullName>
    </submittedName>
</protein>
<feature type="domain" description="DUF4369" evidence="1">
    <location>
        <begin position="29"/>
        <end position="127"/>
    </location>
</feature>
<dbReference type="RefSeq" id="WP_112087156.1">
    <property type="nucleotide sequence ID" value="NZ_QLSV01000016.1"/>
</dbReference>
<dbReference type="Pfam" id="PF14289">
    <property type="entry name" value="DUF4369"/>
    <property type="match status" value="1"/>
</dbReference>
<keyword evidence="3" id="KW-1185">Reference proteome</keyword>
<evidence type="ECO:0000313" key="2">
    <source>
        <dbReference type="EMBL" id="RAR46667.1"/>
    </source>
</evidence>
<evidence type="ECO:0000259" key="1">
    <source>
        <dbReference type="Pfam" id="PF14289"/>
    </source>
</evidence>